<sequence length="27" mass="3356">VSVRRRRNRSHKKGENHTLQHRYPTEL</sequence>
<dbReference type="EMBL" id="UINC01203472">
    <property type="protein sequence ID" value="SVE23744.1"/>
    <property type="molecule type" value="Genomic_DNA"/>
</dbReference>
<reference evidence="2" key="1">
    <citation type="submission" date="2018-05" db="EMBL/GenBank/DDBJ databases">
        <authorList>
            <person name="Lanie J.A."/>
            <person name="Ng W.-L."/>
            <person name="Kazmierczak K.M."/>
            <person name="Andrzejewski T.M."/>
            <person name="Davidsen T.M."/>
            <person name="Wayne K.J."/>
            <person name="Tettelin H."/>
            <person name="Glass J.I."/>
            <person name="Rusch D."/>
            <person name="Podicherti R."/>
            <person name="Tsui H.-C.T."/>
            <person name="Winkler M.E."/>
        </authorList>
    </citation>
    <scope>NUCLEOTIDE SEQUENCE</scope>
</reference>
<name>A0A383BV10_9ZZZZ</name>
<evidence type="ECO:0000313" key="2">
    <source>
        <dbReference type="EMBL" id="SVE23744.1"/>
    </source>
</evidence>
<feature type="non-terminal residue" evidence="2">
    <location>
        <position position="1"/>
    </location>
</feature>
<protein>
    <submittedName>
        <fullName evidence="2">Uncharacterized protein</fullName>
    </submittedName>
</protein>
<proteinExistence type="predicted"/>
<feature type="compositionally biased region" description="Basic residues" evidence="1">
    <location>
        <begin position="1"/>
        <end position="12"/>
    </location>
</feature>
<feature type="non-terminal residue" evidence="2">
    <location>
        <position position="27"/>
    </location>
</feature>
<dbReference type="AlphaFoldDB" id="A0A383BV10"/>
<accession>A0A383BV10</accession>
<feature type="compositionally biased region" description="Basic and acidic residues" evidence="1">
    <location>
        <begin position="13"/>
        <end position="27"/>
    </location>
</feature>
<gene>
    <name evidence="2" type="ORF">METZ01_LOCUS476598</name>
</gene>
<evidence type="ECO:0000256" key="1">
    <source>
        <dbReference type="SAM" id="MobiDB-lite"/>
    </source>
</evidence>
<feature type="region of interest" description="Disordered" evidence="1">
    <location>
        <begin position="1"/>
        <end position="27"/>
    </location>
</feature>
<organism evidence="2">
    <name type="scientific">marine metagenome</name>
    <dbReference type="NCBI Taxonomy" id="408172"/>
    <lineage>
        <taxon>unclassified sequences</taxon>
        <taxon>metagenomes</taxon>
        <taxon>ecological metagenomes</taxon>
    </lineage>
</organism>